<name>A0A9N9IV54_9GLOM</name>
<protein>
    <submittedName>
        <fullName evidence="1">9157_t:CDS:1</fullName>
    </submittedName>
</protein>
<dbReference type="Proteomes" id="UP000789405">
    <property type="component" value="Unassembled WGS sequence"/>
</dbReference>
<evidence type="ECO:0000313" key="2">
    <source>
        <dbReference type="Proteomes" id="UP000789405"/>
    </source>
</evidence>
<accession>A0A9N9IV54</accession>
<gene>
    <name evidence="1" type="ORF">DERYTH_LOCUS16915</name>
</gene>
<proteinExistence type="predicted"/>
<feature type="non-terminal residue" evidence="1">
    <location>
        <position position="229"/>
    </location>
</feature>
<dbReference type="AlphaFoldDB" id="A0A9N9IV54"/>
<dbReference type="EMBL" id="CAJVPY010015305">
    <property type="protein sequence ID" value="CAG8751149.1"/>
    <property type="molecule type" value="Genomic_DNA"/>
</dbReference>
<sequence>SPGATEAPYSFETVVSFISQGQMPDNRNTASINSCESFFRTTKAQNNDSLIINPYQNITSVETPLNIYPYGAAKISSNMFPFVYEGPAQDNNLLIINPYHYPLLAILTISLLAVKVSQNAFLFVHEGPAQNNDPLIINLYPNITPSFNSYLNNFSSLETPNPYNNIIPSSNIYAYRTNEQSFLLPFSPFIRSMQNNDPLTIDLSQSTNNSNYLSSFETTNLYNNYYYSS</sequence>
<evidence type="ECO:0000313" key="1">
    <source>
        <dbReference type="EMBL" id="CAG8751149.1"/>
    </source>
</evidence>
<keyword evidence="2" id="KW-1185">Reference proteome</keyword>
<comment type="caution">
    <text evidence="1">The sequence shown here is derived from an EMBL/GenBank/DDBJ whole genome shotgun (WGS) entry which is preliminary data.</text>
</comment>
<dbReference type="OrthoDB" id="2477266at2759"/>
<reference evidence="1" key="1">
    <citation type="submission" date="2021-06" db="EMBL/GenBank/DDBJ databases">
        <authorList>
            <person name="Kallberg Y."/>
            <person name="Tangrot J."/>
            <person name="Rosling A."/>
        </authorList>
    </citation>
    <scope>NUCLEOTIDE SEQUENCE</scope>
    <source>
        <strain evidence="1">MA453B</strain>
    </source>
</reference>
<organism evidence="1 2">
    <name type="scientific">Dentiscutata erythropus</name>
    <dbReference type="NCBI Taxonomy" id="1348616"/>
    <lineage>
        <taxon>Eukaryota</taxon>
        <taxon>Fungi</taxon>
        <taxon>Fungi incertae sedis</taxon>
        <taxon>Mucoromycota</taxon>
        <taxon>Glomeromycotina</taxon>
        <taxon>Glomeromycetes</taxon>
        <taxon>Diversisporales</taxon>
        <taxon>Gigasporaceae</taxon>
        <taxon>Dentiscutata</taxon>
    </lineage>
</organism>